<dbReference type="SUPFAM" id="SSF75632">
    <property type="entry name" value="Cullin homology domain"/>
    <property type="match status" value="1"/>
</dbReference>
<dbReference type="STRING" id="1328760.A0A165JWL9"/>
<evidence type="ECO:0000259" key="7">
    <source>
        <dbReference type="PROSITE" id="PS50069"/>
    </source>
</evidence>
<name>A0A165JWL9_XYLHT</name>
<protein>
    <submittedName>
        <fullName evidence="8">Nuclear pore complex subunit Nup192</fullName>
    </submittedName>
</protein>
<dbReference type="SUPFAM" id="SSF46785">
    <property type="entry name" value="Winged helix' DNA-binding domain"/>
    <property type="match status" value="1"/>
</dbReference>
<dbReference type="InterPro" id="IPR021827">
    <property type="entry name" value="Nup186/Nup192/Nup205"/>
</dbReference>
<dbReference type="InterPro" id="IPR016159">
    <property type="entry name" value="Cullin_repeat-like_dom_sf"/>
</dbReference>
<dbReference type="SMART" id="SM00884">
    <property type="entry name" value="Cullin_Nedd8"/>
    <property type="match status" value="1"/>
</dbReference>
<dbReference type="InterPro" id="IPR036390">
    <property type="entry name" value="WH_DNA-bd_sf"/>
</dbReference>
<dbReference type="Proteomes" id="UP000076632">
    <property type="component" value="Unassembled WGS sequence"/>
</dbReference>
<dbReference type="InterPro" id="IPR059120">
    <property type="entry name" value="Cullin-like_AB"/>
</dbReference>
<reference evidence="8 9" key="1">
    <citation type="journal article" date="2016" name="Fungal Biol.">
        <title>The genome of Xylona heveae provides a window into fungal endophytism.</title>
        <authorList>
            <person name="Gazis R."/>
            <person name="Kuo A."/>
            <person name="Riley R."/>
            <person name="LaButti K."/>
            <person name="Lipzen A."/>
            <person name="Lin J."/>
            <person name="Amirebrahimi M."/>
            <person name="Hesse C.N."/>
            <person name="Spatafora J.W."/>
            <person name="Henrissat B."/>
            <person name="Hainaut M."/>
            <person name="Grigoriev I.V."/>
            <person name="Hibbett D.S."/>
        </authorList>
    </citation>
    <scope>NUCLEOTIDE SEQUENCE [LARGE SCALE GENOMIC DNA]</scope>
    <source>
        <strain evidence="8 9">TC161</strain>
    </source>
</reference>
<dbReference type="PROSITE" id="PS50069">
    <property type="entry name" value="CULLIN_2"/>
    <property type="match status" value="1"/>
</dbReference>
<accession>A0A165JWL9</accession>
<dbReference type="SUPFAM" id="SSF74788">
    <property type="entry name" value="Cullin repeat-like"/>
    <property type="match status" value="1"/>
</dbReference>
<feature type="region of interest" description="Disordered" evidence="6">
    <location>
        <begin position="1808"/>
        <end position="1844"/>
    </location>
</feature>
<evidence type="ECO:0000256" key="3">
    <source>
        <dbReference type="ARBA" id="ARBA00022843"/>
    </source>
</evidence>
<dbReference type="PROSITE" id="PS01256">
    <property type="entry name" value="CULLIN_1"/>
    <property type="match status" value="1"/>
</dbReference>
<dbReference type="OrthoDB" id="2019644at2759"/>
<dbReference type="GeneID" id="28894813"/>
<dbReference type="OMA" id="WSQMFAE"/>
<keyword evidence="3" id="KW-0832">Ubl conjugation</keyword>
<feature type="region of interest" description="Disordered" evidence="6">
    <location>
        <begin position="1700"/>
        <end position="1767"/>
    </location>
</feature>
<dbReference type="GO" id="GO:0006511">
    <property type="term" value="P:ubiquitin-dependent protein catabolic process"/>
    <property type="evidence" value="ECO:0007669"/>
    <property type="project" value="InterPro"/>
</dbReference>
<organism evidence="8 9">
    <name type="scientific">Xylona heveae (strain CBS 132557 / TC161)</name>
    <dbReference type="NCBI Taxonomy" id="1328760"/>
    <lineage>
        <taxon>Eukaryota</taxon>
        <taxon>Fungi</taxon>
        <taxon>Dikarya</taxon>
        <taxon>Ascomycota</taxon>
        <taxon>Pezizomycotina</taxon>
        <taxon>Xylonomycetes</taxon>
        <taxon>Xylonales</taxon>
        <taxon>Xylonaceae</taxon>
        <taxon>Xylona</taxon>
    </lineage>
</organism>
<proteinExistence type="inferred from homology"/>
<dbReference type="Pfam" id="PF00888">
    <property type="entry name" value="Cullin"/>
    <property type="match status" value="1"/>
</dbReference>
<evidence type="ECO:0000313" key="9">
    <source>
        <dbReference type="Proteomes" id="UP000076632"/>
    </source>
</evidence>
<feature type="compositionally biased region" description="Low complexity" evidence="6">
    <location>
        <begin position="1813"/>
        <end position="1828"/>
    </location>
</feature>
<feature type="domain" description="Cullin family profile" evidence="7">
    <location>
        <begin position="2223"/>
        <end position="2466"/>
    </location>
</feature>
<dbReference type="InterPro" id="IPR016157">
    <property type="entry name" value="Cullin_CS"/>
</dbReference>
<dbReference type="FunCoup" id="A0A165JWL9">
    <property type="interactions" value="143"/>
</dbReference>
<dbReference type="InterPro" id="IPR036317">
    <property type="entry name" value="Cullin_homology_sf"/>
</dbReference>
<evidence type="ECO:0000313" key="8">
    <source>
        <dbReference type="EMBL" id="KZF26715.1"/>
    </source>
</evidence>
<dbReference type="EMBL" id="KV407454">
    <property type="protein sequence ID" value="KZF26715.1"/>
    <property type="molecule type" value="Genomic_DNA"/>
</dbReference>
<dbReference type="GO" id="GO:0031461">
    <property type="term" value="C:cullin-RING ubiquitin ligase complex"/>
    <property type="evidence" value="ECO:0007669"/>
    <property type="project" value="InterPro"/>
</dbReference>
<sequence>MADTGALVSLRGLHQDLVAVNESRLQNVERLWFELETRIEEFRKLLDKPPKNDSSRRAISAGTITIDDVDFALNEEFQQNTFQLADALNLDEINAARLLLAGSATAAELDRTPLEAAFIVFHQERHFLLECLRLVFKQSVDIDSDENIRNTFRNALSLILQTAENPAHGGSLFWNKCLGAMADIEKWLHDLAERFHSASMLGINQQPEFALLSHQRLSLLSQHESLGAIAMYLVKSNHTVVDDFKKLLNTAKSFDRFDAVLLHYLPALAASITQFGSPDGSSSLQEARSLDQFIAAGKESNPWNLHHFQAAISALWLADYSGWYSDTFISSPLQGVNLEVEADDRSRRFFEALQDGAFECLLAISADVRPAGWYDPARYGLTQFLLGEAPALNLEGIAVTQDFQSLVMGQLESFTDAFITNMADALRQLKIEEDEQRKQLRGSLAAGTTHHDMHLERFLVIISYAFEHRPDSSLAFWADPEGNLHGFMQWASKRQSTPRASAFCEMLRAISEGEECADAAHKFLLEDGVAPSGRLRRMSSISWVQIFNELQFYASKIRDRPAVPQTLSYHGAKPDPDDIDEPESAIMLECYLRLTSHMLRESSIARNWILEHPSFRLMEVLFLLCSSAIPSRLRACAFTTLESLLVNKTSSVAELVWATLDQWISGGFSPLGGLQKVPSVAPPVWAEEAIFENILADFEEPNAFVGLLQALVAPAIDNDLLNDSLPFPESLGSAYRMPGIEPYVDFAVGRVFGYKLPELQDEGQITLLTWNCLNFIATCLSTFNEDLVIFANKSNIQVDTVMRTSSLVAYIKLHPFARVMEWLFNERVLASLFAAAHQDVDKISQSSPDSPAVLALLRSIEVMSKVMDLQSTYLDIVRPLIKTQSTGLRHPVATSALASFEDSVLNNLQLIVDLGLYCAAGHEALTVISLKLLEKLATSRKLISLPSSTFGRRADRNSIFSVLDRDNESDRIARSLTGQMDFDERELEQGPESPGFVIKVSIVDFLNSCLTALPNKPTIAHLLLGFACRDSIIEPGSLIQENISLFHAILSIVTNYQSREDDIYSPWQLRLKESVMRVFKHLWSSPLSAVYTMTELRSNGFLLNQMLSQSTVDQSSLWDGRSMLDPDFYNTDSAKCFLAFLQLRGTLFDYISTEVRLVSQNGASSSDIFYTLQGSTLQNGQEIVNPTIFDLFDFAELEIPNTVDVPCLSFFSNTDFGICLERDGDEIPAYNLSSVQELLQLKKIELEKSGVLSTDVDEEAAIQEANKIIAFLNAHNQYHSLVKARIDALRAWVQLMLVVLETSELEAVIKTAFIIRVLQVILPKLEKYCSENATEALELAKLARALLFSFKFASSLSEKDQDEAQNQQFQLGEDLVSDRLFQLFRVALRGIHSPTSTPELREVLYNICHRYLIGMADGTPAAATSGRLTTQTIKASGERLVDVICDDVHAGDSTCRISAILLLDSLVLLSNREGSKFVIDSFVRLNFIGILVDAFKRVQAELKEIKSQDMPLLIAYYKAKLSLLLRISQTRLGAAHVLSAGLFQALNASGIFTVDPDFGPEFDDPEVAKNYFELLLSILRVINAAVLSRGPQHTQTIEEARRFLVNHRYPVVGMFKRHAKIESQEKSESIQTLDDVVENFVLLITMTGFMDVTGIYIMNQNWRCSGSIIRSWGHKIWHCRNRIGYPCTFELVMSDDRQMLMSKQSSADQRAENCQPHTKRKQSQQQTLSSDGQTPPSKQRTISELFSPSTQSSRKVDSDREALPSSKRVKLSHAAALASSPTAKAAGLLPAEKMYKFNSSNSASNNVIDLTKPHSSGSSAAPAAPKKPNGVVRPSNFTPHTGAKRLTIKNLRKTPRIDPDQYFAKIWGQLDTALTAIYNKEKVSQSLEELYKGVENLCRQDRAANLYGKLCERCKDHVMNNLREPLIAKAKHSKDVDLLRAVLDSWAAWNGQLMTIRSIFFYMDRSYLLHSSNPSINDMALALFGTHVFSDPHLRPSIIHGACNLVEMDRTGRIDIESQSLFRDVIRMFHELGVYTKEFEPAMLHASQTFFVEWSENEIISRDLAGYVKASNNLMERETDRCDLFNLDSSTRRELLTLLENILVGEKVTDLLDPNSIAELLNKDDILSLAQLFSLLQRQRLGIRLRGPFESYIHSQGLAIVFDEERENDMIVRLLEFKRKLDSIWRLSFQEHENLGQALRETFESFINKSKKSTSNWNTDNSKPGEMIAKYVDRLLRSGTKAIPQTLEGNAEMGDEDAELDKQLDQVLDLFRFVHGKAVFEAFYKKDLARRLLMGRSASADAERSMLTRLKSECGAGFTHNLEQMFKDVDLAREEMASYRSILEGKQKKTGMDLNVNVLSASAWPTYPDVTVNVPPTILSAINDFDQHYKSKHTGRKLTWKHSLAHCQLKARFRGCEKEIVVSSFQAIVLLLFNDVASGTQLSYPDIRAATGLPDVELKRTLQSLACARYRVLTKTPKGRDVNEDDKFNVNLNFSDPKYRIKINQIQLKETKEENKETHERVVQDRHYETQAAIVRIMKSRKTIKHAELVAEVITATKSRGVLDPADIKKNIEKLIEKEYMEREEGNEYKYLA</sequence>
<dbReference type="Pfam" id="PF26557">
    <property type="entry name" value="Cullin_AB"/>
    <property type="match status" value="1"/>
</dbReference>
<dbReference type="Gene3D" id="3.30.230.130">
    <property type="entry name" value="Cullin, Chain C, Domain 2"/>
    <property type="match status" value="1"/>
</dbReference>
<keyword evidence="9" id="KW-1185">Reference proteome</keyword>
<dbReference type="GO" id="GO:0031625">
    <property type="term" value="F:ubiquitin protein ligase binding"/>
    <property type="evidence" value="ECO:0007669"/>
    <property type="project" value="InterPro"/>
</dbReference>
<dbReference type="Pfam" id="PF10557">
    <property type="entry name" value="Cullin_Nedd8"/>
    <property type="match status" value="1"/>
</dbReference>
<dbReference type="InterPro" id="IPR036388">
    <property type="entry name" value="WH-like_DNA-bd_sf"/>
</dbReference>
<dbReference type="FunFam" id="1.10.10.10:FF:000014">
    <property type="entry name" value="Cullin 1"/>
    <property type="match status" value="1"/>
</dbReference>
<evidence type="ECO:0000256" key="2">
    <source>
        <dbReference type="ARBA" id="ARBA00022499"/>
    </source>
</evidence>
<dbReference type="Pfam" id="PF11894">
    <property type="entry name" value="Nup192"/>
    <property type="match status" value="1"/>
</dbReference>
<dbReference type="SMART" id="SM00182">
    <property type="entry name" value="CULLIN"/>
    <property type="match status" value="1"/>
</dbReference>
<feature type="compositionally biased region" description="Polar residues" evidence="6">
    <location>
        <begin position="1723"/>
        <end position="1753"/>
    </location>
</feature>
<dbReference type="FunFam" id="1.20.1310.10:FF:000035">
    <property type="entry name" value="Ubiquitin ligase subunit CulD, putative"/>
    <property type="match status" value="1"/>
</dbReference>
<dbReference type="GO" id="GO:0005643">
    <property type="term" value="C:nuclear pore"/>
    <property type="evidence" value="ECO:0007669"/>
    <property type="project" value="InterPro"/>
</dbReference>
<evidence type="ECO:0000256" key="5">
    <source>
        <dbReference type="RuleBase" id="RU003829"/>
    </source>
</evidence>
<dbReference type="Gene3D" id="1.20.1310.10">
    <property type="entry name" value="Cullin Repeats"/>
    <property type="match status" value="4"/>
</dbReference>
<dbReference type="InterPro" id="IPR016158">
    <property type="entry name" value="Cullin_homology"/>
</dbReference>
<evidence type="ECO:0000256" key="6">
    <source>
        <dbReference type="SAM" id="MobiDB-lite"/>
    </source>
</evidence>
<keyword evidence="2" id="KW-1017">Isopeptide bond</keyword>
<dbReference type="InterPro" id="IPR001373">
    <property type="entry name" value="Cullin_N"/>
</dbReference>
<evidence type="ECO:0000256" key="1">
    <source>
        <dbReference type="ARBA" id="ARBA00006019"/>
    </source>
</evidence>
<evidence type="ECO:0000256" key="4">
    <source>
        <dbReference type="PROSITE-ProRule" id="PRU00330"/>
    </source>
</evidence>
<dbReference type="RefSeq" id="XP_018192270.1">
    <property type="nucleotide sequence ID" value="XM_018329676.1"/>
</dbReference>
<dbReference type="InterPro" id="IPR045093">
    <property type="entry name" value="Cullin"/>
</dbReference>
<comment type="similarity">
    <text evidence="1 4 5">Belongs to the cullin family.</text>
</comment>
<gene>
    <name evidence="8" type="ORF">L228DRAFT_206366</name>
</gene>
<dbReference type="PANTHER" id="PTHR11932">
    <property type="entry name" value="CULLIN"/>
    <property type="match status" value="1"/>
</dbReference>
<dbReference type="InParanoid" id="A0A165JWL9"/>
<dbReference type="Gene3D" id="1.10.10.10">
    <property type="entry name" value="Winged helix-like DNA-binding domain superfamily/Winged helix DNA-binding domain"/>
    <property type="match status" value="1"/>
</dbReference>
<dbReference type="FunFam" id="1.20.1310.10:FF:000031">
    <property type="entry name" value="Ubiquitin ligase subunit CulD"/>
    <property type="match status" value="1"/>
</dbReference>
<dbReference type="InterPro" id="IPR019559">
    <property type="entry name" value="Cullin_neddylation_domain"/>
</dbReference>